<dbReference type="RefSeq" id="WP_289163888.1">
    <property type="nucleotide sequence ID" value="NZ_JASZZN010000008.1"/>
</dbReference>
<organism evidence="2 3">
    <name type="scientific">Roseiconus lacunae</name>
    <dbReference type="NCBI Taxonomy" id="2605694"/>
    <lineage>
        <taxon>Bacteria</taxon>
        <taxon>Pseudomonadati</taxon>
        <taxon>Planctomycetota</taxon>
        <taxon>Planctomycetia</taxon>
        <taxon>Pirellulales</taxon>
        <taxon>Pirellulaceae</taxon>
        <taxon>Roseiconus</taxon>
    </lineage>
</organism>
<evidence type="ECO:0000256" key="1">
    <source>
        <dbReference type="SAM" id="MobiDB-lite"/>
    </source>
</evidence>
<reference evidence="2 3" key="1">
    <citation type="submission" date="2023-06" db="EMBL/GenBank/DDBJ databases">
        <title>Roseiconus lacunae JC819 isolated from Gulf of Mannar region, Tamil Nadu.</title>
        <authorList>
            <person name="Pk S."/>
            <person name="Ch S."/>
            <person name="Ch V.R."/>
        </authorList>
    </citation>
    <scope>NUCLEOTIDE SEQUENCE [LARGE SCALE GENOMIC DNA]</scope>
    <source>
        <strain evidence="2 3">JC819</strain>
    </source>
</reference>
<evidence type="ECO:0008006" key="4">
    <source>
        <dbReference type="Google" id="ProtNLM"/>
    </source>
</evidence>
<sequence length="336" mass="36145">MHLYDLHRPHSGPPASHLDPPSGNFSKLTSPTPHTPEGTTPTLDIIDPSLANGENADHVARSDTFESPDQPPERIAAYHPDDPPKWADSGRSAWHTRAGIGVLVFALLTLSYMFGKRSHTPQNDNDATIAELTISEDDSVVMIADEILETPDAVEQVAADVSDAESSQIATAGVSPTDPTIQPSDVDPVSSQSTDDLLARIADAAQSVPPPTNASNEIVGAPPLPITQPSRDSLSAPITAPLSSPLTDDQTSAMESLNPESITEPQFGLDRSIDSVVSYRENTQRDESAAEHDEHDLPQGMADRLKLEDGLRYTDTPYPIGNFLEILKAWEASELR</sequence>
<dbReference type="Proteomes" id="UP001239462">
    <property type="component" value="Unassembled WGS sequence"/>
</dbReference>
<feature type="region of interest" description="Disordered" evidence="1">
    <location>
        <begin position="1"/>
        <end position="90"/>
    </location>
</feature>
<feature type="compositionally biased region" description="Polar residues" evidence="1">
    <location>
        <begin position="177"/>
        <end position="193"/>
    </location>
</feature>
<feature type="region of interest" description="Disordered" evidence="1">
    <location>
        <begin position="164"/>
        <end position="193"/>
    </location>
</feature>
<dbReference type="EMBL" id="JASZZN010000008">
    <property type="protein sequence ID" value="MDM4016252.1"/>
    <property type="molecule type" value="Genomic_DNA"/>
</dbReference>
<gene>
    <name evidence="2" type="ORF">QTN89_12490</name>
</gene>
<feature type="region of interest" description="Disordered" evidence="1">
    <location>
        <begin position="225"/>
        <end position="252"/>
    </location>
</feature>
<accession>A0ABT7PIC6</accession>
<evidence type="ECO:0000313" key="3">
    <source>
        <dbReference type="Proteomes" id="UP001239462"/>
    </source>
</evidence>
<protein>
    <recommendedName>
        <fullName evidence="4">Transmembrane protein</fullName>
    </recommendedName>
</protein>
<name>A0ABT7PIC6_9BACT</name>
<proteinExistence type="predicted"/>
<comment type="caution">
    <text evidence="2">The sequence shown here is derived from an EMBL/GenBank/DDBJ whole genome shotgun (WGS) entry which is preliminary data.</text>
</comment>
<feature type="compositionally biased region" description="Basic and acidic residues" evidence="1">
    <location>
        <begin position="55"/>
        <end position="64"/>
    </location>
</feature>
<keyword evidence="3" id="KW-1185">Reference proteome</keyword>
<feature type="compositionally biased region" description="Polar residues" evidence="1">
    <location>
        <begin position="241"/>
        <end position="252"/>
    </location>
</feature>
<feature type="compositionally biased region" description="Low complexity" evidence="1">
    <location>
        <begin position="29"/>
        <end position="42"/>
    </location>
</feature>
<evidence type="ECO:0000313" key="2">
    <source>
        <dbReference type="EMBL" id="MDM4016252.1"/>
    </source>
</evidence>